<dbReference type="InterPro" id="IPR041885">
    <property type="entry name" value="MAN1_winged_helix_dom"/>
</dbReference>
<proteinExistence type="predicted"/>
<dbReference type="CDD" id="cd12935">
    <property type="entry name" value="LEM_like"/>
    <property type="match status" value="1"/>
</dbReference>
<dbReference type="InterPro" id="IPR025856">
    <property type="entry name" value="HeH/LEM_domain"/>
</dbReference>
<evidence type="ECO:0000256" key="2">
    <source>
        <dbReference type="ARBA" id="ARBA00022553"/>
    </source>
</evidence>
<evidence type="ECO:0000259" key="10">
    <source>
        <dbReference type="Pfam" id="PF12949"/>
    </source>
</evidence>
<dbReference type="InParanoid" id="A0A369JFV3"/>
<feature type="region of interest" description="Disordered" evidence="7">
    <location>
        <begin position="64"/>
        <end position="260"/>
    </location>
</feature>
<feature type="compositionally biased region" description="Pro residues" evidence="7">
    <location>
        <begin position="234"/>
        <end position="243"/>
    </location>
</feature>
<dbReference type="EMBL" id="LUEZ02000055">
    <property type="protein sequence ID" value="RDB21029.1"/>
    <property type="molecule type" value="Genomic_DNA"/>
</dbReference>
<dbReference type="InterPro" id="IPR018996">
    <property type="entry name" value="Man1/Src1-like_C"/>
</dbReference>
<evidence type="ECO:0000256" key="3">
    <source>
        <dbReference type="ARBA" id="ARBA00022692"/>
    </source>
</evidence>
<dbReference type="InterPro" id="IPR044780">
    <property type="entry name" value="Heh2/Src1"/>
</dbReference>
<evidence type="ECO:0000259" key="9">
    <source>
        <dbReference type="Pfam" id="PF09402"/>
    </source>
</evidence>
<reference evidence="11" key="1">
    <citation type="submission" date="2018-04" db="EMBL/GenBank/DDBJ databases">
        <title>Whole genome sequencing of Hypsizygus marmoreus.</title>
        <authorList>
            <person name="Choi I.-G."/>
            <person name="Min B."/>
            <person name="Kim J.-G."/>
            <person name="Kim S."/>
            <person name="Oh Y.-L."/>
            <person name="Kong W.-S."/>
            <person name="Park H."/>
            <person name="Jeong J."/>
            <person name="Song E.-S."/>
        </authorList>
    </citation>
    <scope>NUCLEOTIDE SEQUENCE [LARGE SCALE GENOMIC DNA]</scope>
    <source>
        <strain evidence="11">51987-8</strain>
    </source>
</reference>
<dbReference type="PANTHER" id="PTHR47808">
    <property type="entry name" value="INNER NUCLEAR MEMBRANE PROTEIN HEH2-RELATED"/>
    <property type="match status" value="1"/>
</dbReference>
<dbReference type="AlphaFoldDB" id="A0A369JFV3"/>
<gene>
    <name evidence="11" type="primary">SRC1</name>
    <name evidence="11" type="ORF">Hypma_011568</name>
</gene>
<keyword evidence="12" id="KW-1185">Reference proteome</keyword>
<evidence type="ECO:0000256" key="6">
    <source>
        <dbReference type="ARBA" id="ARBA00023242"/>
    </source>
</evidence>
<protein>
    <submittedName>
        <fullName evidence="11">Inner nuclear membrane protein SRC1</fullName>
    </submittedName>
</protein>
<accession>A0A369JFV3</accession>
<organism evidence="11 12">
    <name type="scientific">Hypsizygus marmoreus</name>
    <name type="common">White beech mushroom</name>
    <name type="synonym">Agaricus marmoreus</name>
    <dbReference type="NCBI Taxonomy" id="39966"/>
    <lineage>
        <taxon>Eukaryota</taxon>
        <taxon>Fungi</taxon>
        <taxon>Dikarya</taxon>
        <taxon>Basidiomycota</taxon>
        <taxon>Agaricomycotina</taxon>
        <taxon>Agaricomycetes</taxon>
        <taxon>Agaricomycetidae</taxon>
        <taxon>Agaricales</taxon>
        <taxon>Tricholomatineae</taxon>
        <taxon>Lyophyllaceae</taxon>
        <taxon>Hypsizygus</taxon>
    </lineage>
</organism>
<evidence type="ECO:0000256" key="4">
    <source>
        <dbReference type="ARBA" id="ARBA00022989"/>
    </source>
</evidence>
<dbReference type="GO" id="GO:0034399">
    <property type="term" value="C:nuclear periphery"/>
    <property type="evidence" value="ECO:0007669"/>
    <property type="project" value="TreeGrafter"/>
</dbReference>
<sequence length="810" mass="89162">MSRMTAAQVIGLGEYLEPDFDAASLTVSQLLGVLGYHNIHYPSPYSKPKLVQLFNDEIKAKSTKLKKERLQKENSIASDDGIVDGATGRPLRQEPLARRSSRRLSRAPLEEEEIPAPRPEPPKRRRSSAQPTLGGPSRKATATQPALMEESEPEEDELPIKKVGRSKKTSEAAGAQGRRVSNTAADDSGWEDNNIFQSGAESSSPARPSPVRPKGAHRIAAPRKSRKSASAPPQMLPSPPKFPRPSLGSPLLPSQATFDPQIPKLTQPIFVRPAVEHPISPKPTPPKHEESDDELDLINDTHKHDIYEPIKEEGSQEFSFEDAEGMGQSADMEASLDQTVAIANRIAEGGKAVARRHALPPSDTTASFSIVRVIYLALGAVACYLIIVFKQEASSIGYCDRGTDTNSVLEELKSQRMAVEACNRENRTLLYLPPLSVESSRAGETAGESQNTDMTPCPLPPLVPWAHPETCTPCPERATCTKDTVICDTGYLLRSHPLLFFLPPSASPRNTKLSLSSSPADLVWKVLSVLLDGLPGLGNVALPPRCVEDPKRKRNIGVLGKAIESMLGQERGRRLCAGGKVLEEVVKEVDGGEAKRWGVELESLRDTMKKKTPPHLLNTFDDTFNEAIQQLIQWGGIIIGEDRQGNRYVAHKTPDLTWDCVITVKSREIWAKWRATVFGIVLVILGLLYGRTRAAQKRVEGKRVADLVQIALDTLRNQELAHHTDPVTVPQPYLSSLQLRDLILQDEHSVASRSRLWDQVERVVEGNANVRANLQEIHGGDEMRVWRWVGSAGRTGVRKQLQSDQEVNAV</sequence>
<dbReference type="STRING" id="39966.A0A369JFV3"/>
<dbReference type="GO" id="GO:0003682">
    <property type="term" value="F:chromatin binding"/>
    <property type="evidence" value="ECO:0007669"/>
    <property type="project" value="InterPro"/>
</dbReference>
<evidence type="ECO:0000313" key="12">
    <source>
        <dbReference type="Proteomes" id="UP000076154"/>
    </source>
</evidence>
<keyword evidence="5 8" id="KW-0472">Membrane</keyword>
<feature type="domain" description="HeH/LEM" evidence="10">
    <location>
        <begin position="23"/>
        <end position="56"/>
    </location>
</feature>
<evidence type="ECO:0000256" key="1">
    <source>
        <dbReference type="ARBA" id="ARBA00004540"/>
    </source>
</evidence>
<dbReference type="Pfam" id="PF12949">
    <property type="entry name" value="HeH"/>
    <property type="match status" value="1"/>
</dbReference>
<evidence type="ECO:0000313" key="11">
    <source>
        <dbReference type="EMBL" id="RDB21029.1"/>
    </source>
</evidence>
<dbReference type="PANTHER" id="PTHR47808:SF2">
    <property type="entry name" value="LEM DOMAIN-CONTAINING PROTEIN 2"/>
    <property type="match status" value="1"/>
</dbReference>
<evidence type="ECO:0000256" key="7">
    <source>
        <dbReference type="SAM" id="MobiDB-lite"/>
    </source>
</evidence>
<keyword evidence="2" id="KW-0597">Phosphoprotein</keyword>
<feature type="compositionally biased region" description="Low complexity" evidence="7">
    <location>
        <begin position="245"/>
        <end position="254"/>
    </location>
</feature>
<keyword evidence="3 8" id="KW-0812">Transmembrane</keyword>
<comment type="caution">
    <text evidence="11">The sequence shown here is derived from an EMBL/GenBank/DDBJ whole genome shotgun (WGS) entry which is preliminary data.</text>
</comment>
<keyword evidence="4 8" id="KW-1133">Transmembrane helix</keyword>
<dbReference type="Proteomes" id="UP000076154">
    <property type="component" value="Unassembled WGS sequence"/>
</dbReference>
<comment type="subcellular location">
    <subcellularLocation>
        <location evidence="1">Nucleus inner membrane</location>
    </subcellularLocation>
</comment>
<feature type="transmembrane region" description="Helical" evidence="8">
    <location>
        <begin position="673"/>
        <end position="690"/>
    </location>
</feature>
<keyword evidence="6" id="KW-0539">Nucleus</keyword>
<feature type="compositionally biased region" description="Basic residues" evidence="7">
    <location>
        <begin position="214"/>
        <end position="227"/>
    </location>
</feature>
<dbReference type="OrthoDB" id="5376590at2759"/>
<dbReference type="GO" id="GO:0071763">
    <property type="term" value="P:nuclear membrane organization"/>
    <property type="evidence" value="ECO:0007669"/>
    <property type="project" value="TreeGrafter"/>
</dbReference>
<feature type="domain" description="Man1/Src1-like C-terminal" evidence="9">
    <location>
        <begin position="380"/>
        <end position="791"/>
    </location>
</feature>
<evidence type="ECO:0000256" key="8">
    <source>
        <dbReference type="SAM" id="Phobius"/>
    </source>
</evidence>
<dbReference type="Pfam" id="PF09402">
    <property type="entry name" value="MSC"/>
    <property type="match status" value="1"/>
</dbReference>
<name>A0A369JFV3_HYPMA</name>
<dbReference type="GO" id="GO:0005637">
    <property type="term" value="C:nuclear inner membrane"/>
    <property type="evidence" value="ECO:0007669"/>
    <property type="project" value="UniProtKB-SubCell"/>
</dbReference>
<evidence type="ECO:0000256" key="5">
    <source>
        <dbReference type="ARBA" id="ARBA00023136"/>
    </source>
</evidence>
<dbReference type="Gene3D" id="1.10.10.1180">
    <property type="entry name" value="MAN1, winged-helix domain"/>
    <property type="match status" value="1"/>
</dbReference>
<dbReference type="GO" id="GO:0005783">
    <property type="term" value="C:endoplasmic reticulum"/>
    <property type="evidence" value="ECO:0007669"/>
    <property type="project" value="TreeGrafter"/>
</dbReference>